<dbReference type="PANTHER" id="PTHR43369">
    <property type="entry name" value="PHOSPHORIBOSYLGLYCINAMIDE FORMYLTRANSFERASE"/>
    <property type="match status" value="1"/>
</dbReference>
<reference evidence="6" key="2">
    <citation type="submission" date="2021-04" db="EMBL/GenBank/DDBJ databases">
        <authorList>
            <person name="Gilroy R."/>
        </authorList>
    </citation>
    <scope>NUCLEOTIDE SEQUENCE</scope>
    <source>
        <strain evidence="6">ChiGjej6B6-1540</strain>
    </source>
</reference>
<keyword evidence="2 4" id="KW-0808">Transferase</keyword>
<dbReference type="Proteomes" id="UP000824192">
    <property type="component" value="Unassembled WGS sequence"/>
</dbReference>
<reference evidence="6" key="1">
    <citation type="journal article" date="2021" name="PeerJ">
        <title>Extensive microbial diversity within the chicken gut microbiome revealed by metagenomics and culture.</title>
        <authorList>
            <person name="Gilroy R."/>
            <person name="Ravi A."/>
            <person name="Getino M."/>
            <person name="Pursley I."/>
            <person name="Horton D.L."/>
            <person name="Alikhan N.F."/>
            <person name="Baker D."/>
            <person name="Gharbi K."/>
            <person name="Hall N."/>
            <person name="Watson M."/>
            <person name="Adriaenssens E.M."/>
            <person name="Foster-Nyarko E."/>
            <person name="Jarju S."/>
            <person name="Secka A."/>
            <person name="Antonio M."/>
            <person name="Oren A."/>
            <person name="Chaudhuri R.R."/>
            <person name="La Ragione R."/>
            <person name="Hildebrand F."/>
            <person name="Pallen M.J."/>
        </authorList>
    </citation>
    <scope>NUCLEOTIDE SEQUENCE</scope>
    <source>
        <strain evidence="6">ChiGjej6B6-1540</strain>
    </source>
</reference>
<dbReference type="SUPFAM" id="SSF53328">
    <property type="entry name" value="Formyltransferase"/>
    <property type="match status" value="1"/>
</dbReference>
<dbReference type="Pfam" id="PF00551">
    <property type="entry name" value="Formyl_trans_N"/>
    <property type="match status" value="1"/>
</dbReference>
<dbReference type="InterPro" id="IPR002376">
    <property type="entry name" value="Formyl_transf_N"/>
</dbReference>
<feature type="site" description="Raises pKa of active site His" evidence="4">
    <location>
        <position position="152"/>
    </location>
</feature>
<feature type="binding site" evidence="4">
    <location>
        <position position="109"/>
    </location>
    <ligand>
        <name>(6R)-10-formyltetrahydrofolate</name>
        <dbReference type="ChEBI" id="CHEBI:195366"/>
    </ligand>
</feature>
<dbReference type="GO" id="GO:0004644">
    <property type="term" value="F:phosphoribosylglycinamide formyltransferase activity"/>
    <property type="evidence" value="ECO:0007669"/>
    <property type="project" value="UniProtKB-UniRule"/>
</dbReference>
<keyword evidence="3 4" id="KW-0658">Purine biosynthesis</keyword>
<dbReference type="GO" id="GO:0006189">
    <property type="term" value="P:'de novo' IMP biosynthetic process"/>
    <property type="evidence" value="ECO:0007669"/>
    <property type="project" value="UniProtKB-UniRule"/>
</dbReference>
<evidence type="ECO:0000313" key="7">
    <source>
        <dbReference type="Proteomes" id="UP000824192"/>
    </source>
</evidence>
<comment type="caution">
    <text evidence="4">Lacks conserved residue(s) required for the propagation of feature annotation.</text>
</comment>
<sequence>MAKRIAVLVSGGGTNLQALIDTQQKEGLGGGSIVAVISSKEGAYALERAKKANIPGYVVARKGFPSNQAMTQALVELLRELNIDLVVLAGFMHILTDEIIRAYPNAILNIHPALIPSFCGPGAYGLHVHEQALAYGVKLTGATVHFVNEEADGGPIVLQKAVEVLPDDTPEVLQRRVMEEAEWHILPLAVSLFCQDRLRVEGRMVRIPDASSL</sequence>
<comment type="similarity">
    <text evidence="4">Belongs to the GART family.</text>
</comment>
<dbReference type="EC" id="2.1.2.2" evidence="4"/>
<comment type="caution">
    <text evidence="6">The sequence shown here is derived from an EMBL/GenBank/DDBJ whole genome shotgun (WGS) entry which is preliminary data.</text>
</comment>
<dbReference type="GO" id="GO:0005737">
    <property type="term" value="C:cytoplasm"/>
    <property type="evidence" value="ECO:0007669"/>
    <property type="project" value="TreeGrafter"/>
</dbReference>
<evidence type="ECO:0000256" key="4">
    <source>
        <dbReference type="HAMAP-Rule" id="MF_01930"/>
    </source>
</evidence>
<organism evidence="6 7">
    <name type="scientific">Candidatus Flavonifractor merdipullorum</name>
    <dbReference type="NCBI Taxonomy" id="2838590"/>
    <lineage>
        <taxon>Bacteria</taxon>
        <taxon>Bacillati</taxon>
        <taxon>Bacillota</taxon>
        <taxon>Clostridia</taxon>
        <taxon>Eubacteriales</taxon>
        <taxon>Oscillospiraceae</taxon>
        <taxon>Flavonifractor</taxon>
    </lineage>
</organism>
<evidence type="ECO:0000256" key="2">
    <source>
        <dbReference type="ARBA" id="ARBA00022679"/>
    </source>
</evidence>
<dbReference type="NCBIfam" id="TIGR00639">
    <property type="entry name" value="PurN"/>
    <property type="match status" value="1"/>
</dbReference>
<dbReference type="Gene3D" id="3.40.50.170">
    <property type="entry name" value="Formyl transferase, N-terminal domain"/>
    <property type="match status" value="1"/>
</dbReference>
<feature type="domain" description="Formyl transferase N-terminal" evidence="5">
    <location>
        <begin position="3"/>
        <end position="188"/>
    </location>
</feature>
<evidence type="ECO:0000256" key="3">
    <source>
        <dbReference type="ARBA" id="ARBA00022755"/>
    </source>
</evidence>
<comment type="catalytic activity">
    <reaction evidence="4">
        <text>N(1)-(5-phospho-beta-D-ribosyl)glycinamide + (6R)-10-formyltetrahydrofolate = N(2)-formyl-N(1)-(5-phospho-beta-D-ribosyl)glycinamide + (6S)-5,6,7,8-tetrahydrofolate + H(+)</text>
        <dbReference type="Rhea" id="RHEA:15053"/>
        <dbReference type="ChEBI" id="CHEBI:15378"/>
        <dbReference type="ChEBI" id="CHEBI:57453"/>
        <dbReference type="ChEBI" id="CHEBI:143788"/>
        <dbReference type="ChEBI" id="CHEBI:147286"/>
        <dbReference type="ChEBI" id="CHEBI:195366"/>
        <dbReference type="EC" id="2.1.2.2"/>
    </reaction>
</comment>
<comment type="function">
    <text evidence="4">Catalyzes the transfer of a formyl group from 10-formyltetrahydrofolate to 5-phospho-ribosyl-glycinamide (GAR), producing 5-phospho-ribosyl-N-formylglycinamide (FGAR) and tetrahydrofolate.</text>
</comment>
<evidence type="ECO:0000313" key="6">
    <source>
        <dbReference type="EMBL" id="HIW94241.1"/>
    </source>
</evidence>
<dbReference type="EMBL" id="DXGA01000145">
    <property type="protein sequence ID" value="HIW94241.1"/>
    <property type="molecule type" value="Genomic_DNA"/>
</dbReference>
<dbReference type="InterPro" id="IPR036477">
    <property type="entry name" value="Formyl_transf_N_sf"/>
</dbReference>
<feature type="active site" description="Proton donor" evidence="4">
    <location>
        <position position="111"/>
    </location>
</feature>
<evidence type="ECO:0000256" key="1">
    <source>
        <dbReference type="ARBA" id="ARBA00005054"/>
    </source>
</evidence>
<evidence type="ECO:0000259" key="5">
    <source>
        <dbReference type="Pfam" id="PF00551"/>
    </source>
</evidence>
<comment type="pathway">
    <text evidence="1 4">Purine metabolism; IMP biosynthesis via de novo pathway; N(2)-formyl-N(1)-(5-phospho-D-ribosyl)glycinamide from N(1)-(5-phospho-D-ribosyl)glycinamide (10-formyl THF route): step 1/1.</text>
</comment>
<dbReference type="PANTHER" id="PTHR43369:SF2">
    <property type="entry name" value="PHOSPHORIBOSYLGLYCINAMIDE FORMYLTRANSFERASE"/>
    <property type="match status" value="1"/>
</dbReference>
<dbReference type="AlphaFoldDB" id="A0A9D1RWV5"/>
<accession>A0A9D1RWV5</accession>
<dbReference type="CDD" id="cd08645">
    <property type="entry name" value="FMT_core_GART"/>
    <property type="match status" value="1"/>
</dbReference>
<name>A0A9D1RWV5_9FIRM</name>
<protein>
    <recommendedName>
        <fullName evidence="4">Phosphoribosylglycinamide formyltransferase</fullName>
        <ecNumber evidence="4">2.1.2.2</ecNumber>
    </recommendedName>
    <alternativeName>
        <fullName evidence="4">5'-phosphoribosylglycinamide transformylase</fullName>
    </alternativeName>
    <alternativeName>
        <fullName evidence="4">GAR transformylase</fullName>
        <shortName evidence="4">GART</shortName>
    </alternativeName>
</protein>
<dbReference type="HAMAP" id="MF_01930">
    <property type="entry name" value="PurN"/>
    <property type="match status" value="1"/>
</dbReference>
<dbReference type="InterPro" id="IPR004607">
    <property type="entry name" value="GART"/>
</dbReference>
<proteinExistence type="inferred from homology"/>
<gene>
    <name evidence="4" type="primary">purN</name>
    <name evidence="6" type="ORF">H9868_06825</name>
</gene>
<feature type="binding site" evidence="4">
    <location>
        <begin position="13"/>
        <end position="15"/>
    </location>
    <ligand>
        <name>N(1)-(5-phospho-beta-D-ribosyl)glycinamide</name>
        <dbReference type="ChEBI" id="CHEBI:143788"/>
    </ligand>
</feature>